<organism evidence="1 2">
    <name type="scientific">Intestinibaculum porci</name>
    <dbReference type="NCBI Taxonomy" id="2487118"/>
    <lineage>
        <taxon>Bacteria</taxon>
        <taxon>Bacillati</taxon>
        <taxon>Bacillota</taxon>
        <taxon>Erysipelotrichia</taxon>
        <taxon>Erysipelotrichales</taxon>
        <taxon>Erysipelotrichaceae</taxon>
        <taxon>Intestinibaculum</taxon>
    </lineage>
</organism>
<accession>A0A3G9J1U9</accession>
<proteinExistence type="predicted"/>
<keyword evidence="2" id="KW-1185">Reference proteome</keyword>
<dbReference type="AlphaFoldDB" id="A0A3G9J1U9"/>
<protein>
    <submittedName>
        <fullName evidence="1">Uncharacterized protein</fullName>
    </submittedName>
</protein>
<dbReference type="RefSeq" id="WP_125118131.1">
    <property type="nucleotide sequence ID" value="NZ_AP019309.1"/>
</dbReference>
<dbReference type="EMBL" id="AP019309">
    <property type="protein sequence ID" value="BBH25160.1"/>
    <property type="molecule type" value="Genomic_DNA"/>
</dbReference>
<dbReference type="InParanoid" id="A0A3G9J1U9"/>
<reference evidence="1 2" key="1">
    <citation type="submission" date="2018-11" db="EMBL/GenBank/DDBJ databases">
        <title>Novel Erysipelotrichaceae bacterium isolated from small intestine of a swine.</title>
        <authorList>
            <person name="Kim J.S."/>
            <person name="Choe H."/>
            <person name="Lee Y.R."/>
            <person name="Kim K.M."/>
            <person name="Park D.S."/>
        </authorList>
    </citation>
    <scope>NUCLEOTIDE SEQUENCE [LARGE SCALE GENOMIC DNA]</scope>
    <source>
        <strain evidence="1 2">SG0102</strain>
    </source>
</reference>
<name>A0A3G9J1U9_9FIRM</name>
<gene>
    <name evidence="1" type="ORF">SG0102_00940</name>
</gene>
<dbReference type="OrthoDB" id="3035750at2"/>
<evidence type="ECO:0000313" key="1">
    <source>
        <dbReference type="EMBL" id="BBH25160.1"/>
    </source>
</evidence>
<sequence>MSTTGERMKALIAYNHYNLEKLSWDSGIPLDRLQILIDDQDRPSDEEGKDLSPVLGCDGSYLAGKEEQRYVAYVQVLKRLEEEGIVETEAWIQCFIDREYDFYDFEVIMYNMQDEECPSPIGSLMFLDDQQDDGLYLVAHDGKMVLATKMQNQMMRHGHKLDDYKIYKHVAFVRLDLEDTLLSLTRKIRKGELDV</sequence>
<dbReference type="KEGG" id="ebm:SG0102_00940"/>
<dbReference type="Proteomes" id="UP000268059">
    <property type="component" value="Chromosome"/>
</dbReference>
<evidence type="ECO:0000313" key="2">
    <source>
        <dbReference type="Proteomes" id="UP000268059"/>
    </source>
</evidence>